<name>A0ACB8XU40_ARCLA</name>
<accession>A0ACB8XU40</accession>
<organism evidence="1 2">
    <name type="scientific">Arctium lappa</name>
    <name type="common">Greater burdock</name>
    <name type="synonym">Lappa major</name>
    <dbReference type="NCBI Taxonomy" id="4217"/>
    <lineage>
        <taxon>Eukaryota</taxon>
        <taxon>Viridiplantae</taxon>
        <taxon>Streptophyta</taxon>
        <taxon>Embryophyta</taxon>
        <taxon>Tracheophyta</taxon>
        <taxon>Spermatophyta</taxon>
        <taxon>Magnoliopsida</taxon>
        <taxon>eudicotyledons</taxon>
        <taxon>Gunneridae</taxon>
        <taxon>Pentapetalae</taxon>
        <taxon>asterids</taxon>
        <taxon>campanulids</taxon>
        <taxon>Asterales</taxon>
        <taxon>Asteraceae</taxon>
        <taxon>Carduoideae</taxon>
        <taxon>Cardueae</taxon>
        <taxon>Arctiinae</taxon>
        <taxon>Arctium</taxon>
    </lineage>
</organism>
<dbReference type="EMBL" id="CM042061">
    <property type="protein sequence ID" value="KAI3672513.1"/>
    <property type="molecule type" value="Genomic_DNA"/>
</dbReference>
<dbReference type="Proteomes" id="UP001055879">
    <property type="component" value="Linkage Group LG15"/>
</dbReference>
<evidence type="ECO:0000313" key="1">
    <source>
        <dbReference type="EMBL" id="KAI3672513.1"/>
    </source>
</evidence>
<evidence type="ECO:0000313" key="2">
    <source>
        <dbReference type="Proteomes" id="UP001055879"/>
    </source>
</evidence>
<protein>
    <submittedName>
        <fullName evidence="1">Uncharacterized protein</fullName>
    </submittedName>
</protein>
<sequence length="201" mass="20867">MEQEICQFKQQNMATYDVGIMGFMVILSCFTSGLAKVYTVGDTAGWALSVDYTTWTSDKTFKVGDSLVFNYDSSHTVDEVSSGDYTTCTVENSIVSYNSGPTTIALNTTSKHYFICGVVGHCSGGMKLTVAVTGIDDGSPSAAPSSITADSPSTTPLGNTLTPATPAGTSNIPAESSSSAISPFAAAVFSFVALLSELVLA</sequence>
<comment type="caution">
    <text evidence="1">The sequence shown here is derived from an EMBL/GenBank/DDBJ whole genome shotgun (WGS) entry which is preliminary data.</text>
</comment>
<gene>
    <name evidence="1" type="ORF">L6452_38602</name>
</gene>
<proteinExistence type="predicted"/>
<keyword evidence="2" id="KW-1185">Reference proteome</keyword>
<reference evidence="2" key="1">
    <citation type="journal article" date="2022" name="Mol. Ecol. Resour.">
        <title>The genomes of chicory, endive, great burdock and yacon provide insights into Asteraceae palaeo-polyploidization history and plant inulin production.</title>
        <authorList>
            <person name="Fan W."/>
            <person name="Wang S."/>
            <person name="Wang H."/>
            <person name="Wang A."/>
            <person name="Jiang F."/>
            <person name="Liu H."/>
            <person name="Zhao H."/>
            <person name="Xu D."/>
            <person name="Zhang Y."/>
        </authorList>
    </citation>
    <scope>NUCLEOTIDE SEQUENCE [LARGE SCALE GENOMIC DNA]</scope>
    <source>
        <strain evidence="2">cv. Niubang</strain>
    </source>
</reference>
<reference evidence="1 2" key="2">
    <citation type="journal article" date="2022" name="Mol. Ecol. Resour.">
        <title>The genomes of chicory, endive, great burdock and yacon provide insights into Asteraceae paleo-polyploidization history and plant inulin production.</title>
        <authorList>
            <person name="Fan W."/>
            <person name="Wang S."/>
            <person name="Wang H."/>
            <person name="Wang A."/>
            <person name="Jiang F."/>
            <person name="Liu H."/>
            <person name="Zhao H."/>
            <person name="Xu D."/>
            <person name="Zhang Y."/>
        </authorList>
    </citation>
    <scope>NUCLEOTIDE SEQUENCE [LARGE SCALE GENOMIC DNA]</scope>
    <source>
        <strain evidence="2">cv. Niubang</strain>
    </source>
</reference>